<evidence type="ECO:0000313" key="2">
    <source>
        <dbReference type="Proteomes" id="UP000306918"/>
    </source>
</evidence>
<proteinExistence type="predicted"/>
<reference evidence="1 2" key="1">
    <citation type="submission" date="2019-04" db="EMBL/GenBank/DDBJ databases">
        <title>Niastella caeni sp. nov., isolated from activated sludge.</title>
        <authorList>
            <person name="Sheng M."/>
        </authorList>
    </citation>
    <scope>NUCLEOTIDE SEQUENCE [LARGE SCALE GENOMIC DNA]</scope>
    <source>
        <strain evidence="1 2">HX-2-15</strain>
    </source>
</reference>
<organism evidence="1 2">
    <name type="scientific">Niastella caeni</name>
    <dbReference type="NCBI Taxonomy" id="2569763"/>
    <lineage>
        <taxon>Bacteria</taxon>
        <taxon>Pseudomonadati</taxon>
        <taxon>Bacteroidota</taxon>
        <taxon>Chitinophagia</taxon>
        <taxon>Chitinophagales</taxon>
        <taxon>Chitinophagaceae</taxon>
        <taxon>Niastella</taxon>
    </lineage>
</organism>
<dbReference type="AlphaFoldDB" id="A0A4S8HYB1"/>
<name>A0A4S8HYB1_9BACT</name>
<dbReference type="Gene3D" id="1.10.1470.10">
    <property type="entry name" value="YjbJ"/>
    <property type="match status" value="1"/>
</dbReference>
<comment type="caution">
    <text evidence="1">The sequence shown here is derived from an EMBL/GenBank/DDBJ whole genome shotgun (WGS) entry which is preliminary data.</text>
</comment>
<dbReference type="EMBL" id="STFF01000004">
    <property type="protein sequence ID" value="THU38222.1"/>
    <property type="molecule type" value="Genomic_DNA"/>
</dbReference>
<dbReference type="Proteomes" id="UP000306918">
    <property type="component" value="Unassembled WGS sequence"/>
</dbReference>
<keyword evidence="2" id="KW-1185">Reference proteome</keyword>
<dbReference type="InterPro" id="IPR036629">
    <property type="entry name" value="YjbJ_sf"/>
</dbReference>
<dbReference type="OrthoDB" id="9796058at2"/>
<protein>
    <submittedName>
        <fullName evidence="1">General stress protein CsbD</fullName>
    </submittedName>
</protein>
<dbReference type="SUPFAM" id="SSF69047">
    <property type="entry name" value="Hypothetical protein YjbJ"/>
    <property type="match status" value="1"/>
</dbReference>
<evidence type="ECO:0000313" key="1">
    <source>
        <dbReference type="EMBL" id="THU38222.1"/>
    </source>
</evidence>
<gene>
    <name evidence="1" type="ORF">FAM09_16210</name>
</gene>
<accession>A0A4S8HYB1</accession>
<dbReference type="RefSeq" id="WP_136578178.1">
    <property type="nucleotide sequence ID" value="NZ_STFF01000004.1"/>
</dbReference>
<sequence length="62" mass="7250">MTLNSGLKGNWNDQKLKLKKKFPALTDKDLFFEIGRKNEMLANLQVKLGKTKEEWQQILESL</sequence>